<dbReference type="KEGG" id="ccro:CMC5_060380"/>
<organism evidence="1 2">
    <name type="scientific">Chondromyces crocatus</name>
    <dbReference type="NCBI Taxonomy" id="52"/>
    <lineage>
        <taxon>Bacteria</taxon>
        <taxon>Pseudomonadati</taxon>
        <taxon>Myxococcota</taxon>
        <taxon>Polyangia</taxon>
        <taxon>Polyangiales</taxon>
        <taxon>Polyangiaceae</taxon>
        <taxon>Chondromyces</taxon>
    </lineage>
</organism>
<gene>
    <name evidence="1" type="ORF">CMC5_060380</name>
</gene>
<dbReference type="Proteomes" id="UP000067626">
    <property type="component" value="Chromosome"/>
</dbReference>
<protein>
    <submittedName>
        <fullName evidence="1">Uncharacterized protein</fullName>
    </submittedName>
</protein>
<keyword evidence="2" id="KW-1185">Reference proteome</keyword>
<proteinExistence type="predicted"/>
<dbReference type="EMBL" id="CP012159">
    <property type="protein sequence ID" value="AKT41827.1"/>
    <property type="molecule type" value="Genomic_DNA"/>
</dbReference>
<evidence type="ECO:0000313" key="1">
    <source>
        <dbReference type="EMBL" id="AKT41827.1"/>
    </source>
</evidence>
<sequence>MRTSAHRVASSLQRLESRLEVPTLRMLPDEPLDLATRDPIGAPDACRQIEGLPCCLFTGCFLGRLAVLLGDPEALLLLTPSRFRGLIP</sequence>
<reference evidence="1 2" key="1">
    <citation type="submission" date="2015-07" db="EMBL/GenBank/DDBJ databases">
        <title>Genome analysis of myxobacterium Chondromyces crocatus Cm c5 reveals a high potential for natural compound synthesis and the genetic basis for the loss of fruiting body formation.</title>
        <authorList>
            <person name="Zaburannyi N."/>
            <person name="Bunk B."/>
            <person name="Maier J."/>
            <person name="Overmann J."/>
            <person name="Mueller R."/>
        </authorList>
    </citation>
    <scope>NUCLEOTIDE SEQUENCE [LARGE SCALE GENOMIC DNA]</scope>
    <source>
        <strain evidence="1 2">Cm c5</strain>
    </source>
</reference>
<evidence type="ECO:0000313" key="2">
    <source>
        <dbReference type="Proteomes" id="UP000067626"/>
    </source>
</evidence>
<name>A0A0K1EMG1_CHOCO</name>
<dbReference type="AlphaFoldDB" id="A0A0K1EMG1"/>
<accession>A0A0K1EMG1</accession>